<evidence type="ECO:0000313" key="1">
    <source>
        <dbReference type="EMBL" id="KAF2902169.1"/>
    </source>
</evidence>
<reference evidence="1" key="1">
    <citation type="submission" date="2019-08" db="EMBL/GenBank/DDBJ databases">
        <title>The genome of the North American firefly Photinus pyralis.</title>
        <authorList>
            <consortium name="Photinus pyralis genome working group"/>
            <person name="Fallon T.R."/>
            <person name="Sander Lower S.E."/>
            <person name="Weng J.-K."/>
        </authorList>
    </citation>
    <scope>NUCLEOTIDE SEQUENCE</scope>
    <source>
        <strain evidence="1">TRF0915ILg1</strain>
        <tissue evidence="1">Whole body</tissue>
    </source>
</reference>
<proteinExistence type="predicted"/>
<dbReference type="AlphaFoldDB" id="A0A8K0DAG3"/>
<sequence>MSGTINALGNSIPPVLIFSRVHYNDFMIKGAPHGTLDVATPSGWISTEDFVNEFLASSLTDVAPSETTATSLTSVITNTSLDAPSTSSSVAPTNNCYERPVTPPHQFIPPHVISLVQTLKEMMIFERAEKGKALKY</sequence>
<accession>A0A8K0DAG3</accession>
<comment type="caution">
    <text evidence="1">The sequence shown here is derived from an EMBL/GenBank/DDBJ whole genome shotgun (WGS) entry which is preliminary data.</text>
</comment>
<dbReference type="EMBL" id="VTPC01001381">
    <property type="protein sequence ID" value="KAF2902169.1"/>
    <property type="molecule type" value="Genomic_DNA"/>
</dbReference>
<organism evidence="1 2">
    <name type="scientific">Ignelater luminosus</name>
    <name type="common">Cucubano</name>
    <name type="synonym">Pyrophorus luminosus</name>
    <dbReference type="NCBI Taxonomy" id="2038154"/>
    <lineage>
        <taxon>Eukaryota</taxon>
        <taxon>Metazoa</taxon>
        <taxon>Ecdysozoa</taxon>
        <taxon>Arthropoda</taxon>
        <taxon>Hexapoda</taxon>
        <taxon>Insecta</taxon>
        <taxon>Pterygota</taxon>
        <taxon>Neoptera</taxon>
        <taxon>Endopterygota</taxon>
        <taxon>Coleoptera</taxon>
        <taxon>Polyphaga</taxon>
        <taxon>Elateriformia</taxon>
        <taxon>Elateroidea</taxon>
        <taxon>Elateridae</taxon>
        <taxon>Agrypninae</taxon>
        <taxon>Pyrophorini</taxon>
        <taxon>Ignelater</taxon>
    </lineage>
</organism>
<protein>
    <submittedName>
        <fullName evidence="1">Uncharacterized protein</fullName>
    </submittedName>
</protein>
<keyword evidence="2" id="KW-1185">Reference proteome</keyword>
<evidence type="ECO:0000313" key="2">
    <source>
        <dbReference type="Proteomes" id="UP000801492"/>
    </source>
</evidence>
<dbReference type="Proteomes" id="UP000801492">
    <property type="component" value="Unassembled WGS sequence"/>
</dbReference>
<gene>
    <name evidence="1" type="ORF">ILUMI_04014</name>
</gene>
<name>A0A8K0DAG3_IGNLU</name>